<dbReference type="GO" id="GO:0045053">
    <property type="term" value="P:protein retention in Golgi apparatus"/>
    <property type="evidence" value="ECO:0007669"/>
    <property type="project" value="TreeGrafter"/>
</dbReference>
<organism evidence="4 5">
    <name type="scientific">Eimeria mitis</name>
    <dbReference type="NCBI Taxonomy" id="44415"/>
    <lineage>
        <taxon>Eukaryota</taxon>
        <taxon>Sar</taxon>
        <taxon>Alveolata</taxon>
        <taxon>Apicomplexa</taxon>
        <taxon>Conoidasida</taxon>
        <taxon>Coccidia</taxon>
        <taxon>Eucoccidiorida</taxon>
        <taxon>Eimeriorina</taxon>
        <taxon>Eimeriidae</taxon>
        <taxon>Eimeria</taxon>
    </lineage>
</organism>
<proteinExistence type="inferred from homology"/>
<feature type="region of interest" description="Disordered" evidence="2">
    <location>
        <begin position="2856"/>
        <end position="2906"/>
    </location>
</feature>
<reference evidence="4" key="2">
    <citation type="submission" date="2013-10" db="EMBL/GenBank/DDBJ databases">
        <authorList>
            <person name="Aslett M."/>
        </authorList>
    </citation>
    <scope>NUCLEOTIDE SEQUENCE [LARGE SCALE GENOMIC DNA]</scope>
    <source>
        <strain evidence="4">Houghton</strain>
    </source>
</reference>
<evidence type="ECO:0000256" key="2">
    <source>
        <dbReference type="SAM" id="MobiDB-lite"/>
    </source>
</evidence>
<evidence type="ECO:0000313" key="4">
    <source>
        <dbReference type="EMBL" id="CDJ35909.1"/>
    </source>
</evidence>
<feature type="region of interest" description="Disordered" evidence="2">
    <location>
        <begin position="1210"/>
        <end position="1286"/>
    </location>
</feature>
<feature type="region of interest" description="Disordered" evidence="2">
    <location>
        <begin position="1712"/>
        <end position="1749"/>
    </location>
</feature>
<feature type="compositionally biased region" description="Low complexity" evidence="2">
    <location>
        <begin position="4165"/>
        <end position="4183"/>
    </location>
</feature>
<feature type="compositionally biased region" description="Polar residues" evidence="2">
    <location>
        <begin position="2873"/>
        <end position="2889"/>
    </location>
</feature>
<feature type="compositionally biased region" description="Basic and acidic residues" evidence="2">
    <location>
        <begin position="1734"/>
        <end position="1746"/>
    </location>
</feature>
<feature type="compositionally biased region" description="Polar residues" evidence="2">
    <location>
        <begin position="1719"/>
        <end position="1733"/>
    </location>
</feature>
<dbReference type="RefSeq" id="XP_037878198.1">
    <property type="nucleotide sequence ID" value="XM_038022344.1"/>
</dbReference>
<feature type="region of interest" description="Disordered" evidence="2">
    <location>
        <begin position="1141"/>
        <end position="1162"/>
    </location>
</feature>
<feature type="region of interest" description="Disordered" evidence="2">
    <location>
        <begin position="4232"/>
        <end position="4263"/>
    </location>
</feature>
<feature type="region of interest" description="Disordered" evidence="2">
    <location>
        <begin position="3002"/>
        <end position="3055"/>
    </location>
</feature>
<feature type="region of interest" description="Disordered" evidence="2">
    <location>
        <begin position="808"/>
        <end position="828"/>
    </location>
</feature>
<feature type="compositionally biased region" description="Basic and acidic residues" evidence="2">
    <location>
        <begin position="1874"/>
        <end position="1884"/>
    </location>
</feature>
<name>U6KDA4_9EIME</name>
<dbReference type="Pfam" id="PF25036">
    <property type="entry name" value="VPS13_VAB"/>
    <property type="match status" value="1"/>
</dbReference>
<feature type="compositionally biased region" description="Basic and acidic residues" evidence="2">
    <location>
        <begin position="3143"/>
        <end position="3153"/>
    </location>
</feature>
<comment type="similarity">
    <text evidence="1">Belongs to the VPS13 family.</text>
</comment>
<dbReference type="InterPro" id="IPR026847">
    <property type="entry name" value="VPS13"/>
</dbReference>
<feature type="region of interest" description="Disordered" evidence="2">
    <location>
        <begin position="2688"/>
        <end position="2785"/>
    </location>
</feature>
<feature type="compositionally biased region" description="Basic and acidic residues" evidence="2">
    <location>
        <begin position="2717"/>
        <end position="2726"/>
    </location>
</feature>
<reference evidence="4" key="1">
    <citation type="submission" date="2013-10" db="EMBL/GenBank/DDBJ databases">
        <title>Genomic analysis of the causative agents of coccidiosis in chickens.</title>
        <authorList>
            <person name="Reid A.J."/>
            <person name="Blake D."/>
            <person name="Billington K."/>
            <person name="Browne H."/>
            <person name="Dunn M."/>
            <person name="Hung S."/>
            <person name="Kawahara F."/>
            <person name="Miranda-Saavedra D."/>
            <person name="Mourier T."/>
            <person name="Nagra H."/>
            <person name="Otto T.D."/>
            <person name="Rawlings N."/>
            <person name="Sanchez A."/>
            <person name="Sanders M."/>
            <person name="Subramaniam C."/>
            <person name="Tay Y."/>
            <person name="Dear P."/>
            <person name="Doerig C."/>
            <person name="Gruber A."/>
            <person name="Parkinson J."/>
            <person name="Shirley M."/>
            <person name="Wan K.L."/>
            <person name="Berriman M."/>
            <person name="Tomley F."/>
            <person name="Pain A."/>
        </authorList>
    </citation>
    <scope>NUCLEOTIDE SEQUENCE [LARGE SCALE GENOMIC DNA]</scope>
    <source>
        <strain evidence="4">Houghton</strain>
    </source>
</reference>
<evidence type="ECO:0000313" key="5">
    <source>
        <dbReference type="Proteomes" id="UP000030744"/>
    </source>
</evidence>
<feature type="region of interest" description="Disordered" evidence="2">
    <location>
        <begin position="1855"/>
        <end position="1884"/>
    </location>
</feature>
<feature type="region of interest" description="Disordered" evidence="2">
    <location>
        <begin position="2035"/>
        <end position="2071"/>
    </location>
</feature>
<dbReference type="EMBL" id="HG735421">
    <property type="protein sequence ID" value="CDJ35909.1"/>
    <property type="molecule type" value="Genomic_DNA"/>
</dbReference>
<feature type="compositionally biased region" description="Polar residues" evidence="2">
    <location>
        <begin position="1562"/>
        <end position="1575"/>
    </location>
</feature>
<feature type="compositionally biased region" description="Basic and acidic residues" evidence="2">
    <location>
        <begin position="808"/>
        <end position="825"/>
    </location>
</feature>
<feature type="region of interest" description="Disordered" evidence="2">
    <location>
        <begin position="4162"/>
        <end position="4206"/>
    </location>
</feature>
<feature type="compositionally biased region" description="Low complexity" evidence="2">
    <location>
        <begin position="3004"/>
        <end position="3014"/>
    </location>
</feature>
<evidence type="ECO:0000256" key="1">
    <source>
        <dbReference type="ARBA" id="ARBA00006545"/>
    </source>
</evidence>
<dbReference type="VEuPathDB" id="ToxoDB:EMH_0016020"/>
<dbReference type="OrthoDB" id="428159at2759"/>
<feature type="region of interest" description="Disordered" evidence="2">
    <location>
        <begin position="4109"/>
        <end position="4128"/>
    </location>
</feature>
<feature type="compositionally biased region" description="Polar residues" evidence="2">
    <location>
        <begin position="3028"/>
        <end position="3046"/>
    </location>
</feature>
<feature type="compositionally biased region" description="Polar residues" evidence="2">
    <location>
        <begin position="4245"/>
        <end position="4260"/>
    </location>
</feature>
<dbReference type="InterPro" id="IPR009543">
    <property type="entry name" value="VPS13_VAB"/>
</dbReference>
<feature type="region of interest" description="Disordered" evidence="2">
    <location>
        <begin position="187"/>
        <end position="210"/>
    </location>
</feature>
<feature type="compositionally biased region" description="Basic and acidic residues" evidence="2">
    <location>
        <begin position="1250"/>
        <end position="1264"/>
    </location>
</feature>
<sequence length="4623" mass="504409">MLESLLLPHLNTALSAVFEDLEPHQLYASILGGSLVLRNLKLKPDALAALSIPVDVTYGHVEKLEIKLNLLRLLTEPIVVKAEGVLVVGTTQPPSAWDAEREEFLRDQQRNLTLLTDECLTYAREESGLPSVLQRAAYAVIQRIQISVSRLEVRLEDTETASGQHFAFGLRATRLFNVRCDSNWDAEGQPSAGIPTSGNGSAGHPTASRSTSCQSWLDWIKSFGGRQGNNEAPDEKIPEAFHLKTVMEDTCAYLDPINNGHEQVSWLPYPASYRGKILEDLQKYLLVDYQSSNAKESTPWSIFRRPGDGEGQGIAGVLPLSTLSQTVNARRMRTAATSGVQASTPDQNRQREVGIVDKGAANSIFHPPAAVDKTENTGTNMSYNADQQEKRAEFLRFSDLYCPKVLWQIANRTAAHHMYILKPGEVEVRVRCVQRPTAPSPGSERAFPRPSPSASYLRSACDDASGGPVVKGESRENVAATAELEKEPLPALTVIIVSRNSLLQFTTFQVACIFRWLHYAIFLYQELVSGVYAECLELTPTEDEMANYRSAWRRHLVSYALTATNTGKALSCSTKAGQCKPALASASSVETRDWETQGATDEKVIQEFEAKYWPTVILPLRQLALQDLKQKACRGQSQRVASYSAQQYTGGGGITISRRTSDDGQAVSRIYCRDADGPECVVASSGNGAQTGSVQGLVDEIAEELSEASEAELQMIKCIQQMQPCRFSKSVQFAVELYDLEVTLAAAYEAPACIRVNFDELYAHNAMFYDLRMQLVAAFEGVQITDNLMPNLNHRRVVASRSRTRSCTEGHKFADPSKGLRKDSSAEPSISSSGCASCGSNHIHGTPPLSPLQPINTACILDWSTNCVRQGCPLQISKKEYDGGMQTNQEARAGGWMRFDKSFVPLEGIPDMRLYLQTRGSLLCTVSPAAVAYLVEALQEPVHLVQGSSILEAASREVQDALHRNELFLAQLLVGEVDHPRIDMCVDVPASHKLLLPFSHDISQCRGVLFHSGVISVDSRLKESQQQPYPSGQTNTGEAYDRYSIIITGACLQRVINCQQVECSLSACQKDSCALLNSKADAPKRCSVALTEIATNEIRPHNTSSSVGSKCSRWEELRTNSAARRHREWMRDSTDNRLEMSGQASVNEAGEASGRFGSSESMDDGPRKYILWPVGFIANIDVCNNLHRPTDLPAFAIIFQDQDFSRMQRAGTSLRDKEPSAFDESNSANLQPVAPLRKQLTPGSSTFEEVENKSDDYPEFDSKSSETALDMDESSESSQATEHESSQRVSNGLIGFDVRLGLSILEFRLYKEKSTVALRTTTASAAENAASLTGRRIWSLGNNLLLRCSVGNSRMRLSCLAQSTYTACMATVDEVCVSLGRPVVADTPEPVLPEARGGGHDQLSGMSDASIGSKHFQRTGFASSSSSSEGCTIGGAANMGHVPMDSDPCGASPAKFPVEQYSSTPFVQFMPPQCTNYIDIEQVAADVAAALSEAANFQGQSSSSVALPSATVTALRRALASKRLRLTTRWMFPPPYPGMKASGEYKTEKVGESSEMEEQDSRCNPVTSGSACGGSSNPYDTISGGTAESAAKKADLSAFSSSLDPLRKDAAEEEVLVEDLVGDRCFFIPACMHAAIATRKTWQALATKVPAVSVEASLCLKALIHSMDVRCTPLRITLDWGIVSEHIGIAGEVACDASNAYAAAAPKSAAPAEAATSATGPESQDPSIGQTVLESDKPTAGSRDKSGAQNWNSESVDVVLAMQNGDELPWRVRISILVTHCDVVVPTSTPSPYPNLPLAPVFCSDDQLFWLQQIPSCSTRHPPRRKTLLEAPAVSRKVQPRSSVSSQYMQSSSKAISGLESAAGSPVALRHSGRNRESEADRMPREGTQNLLEAILATAPPVCVFSFSATTSFYSECHSFVNANDADSRTGEPGNYQDGVKSTPKLHKTMRLLGHVNQVRSELLQGPGGSEKALANFVEILRKVLGLPGRDAPGRPALGGCLRPTGFGAPDLPPLTLLDGHRIARSLSCNARRERSASATVSQPTADPVLDVPLTSSASQTRGFRASVDSNRKGRTGYQTVLTVERHAIIDGCRCRMRASYRTAAGPGWETSASLTRAEEPPPDSMPNEKGAKRGIGAETAGRRCSQAANVCQRGEKYSENEGEAVIELEPLLVHLEPSVVVAGMSLLQLLQKLFLTSPTAASALPAETAEMHSGKKEADGSVKVSEINDTSTTTDLKRPRTCFANAEPSADVGVLDNSRQRTLLAAPCLSSQKHDAVLANASFLAMTSPDGIGRVQSSFESPESSFSSAVAEGFVPFAGTPRGLAVDEGLYQCTIGSSAASRSKESGVECHSESTRNRTTAALEDTAKTNEDAENALSWFWRILNSLDAVLILRIRMECIQFESPSLHFTVEDLEVLGGRQQLRQIVPPEPKELPRTQRGTAKKDDKEQKEFLFGIKMMLSAEALHKERIALESILEPWYCSVDLRYTPGDLLLKTLLPRSPLEKTARQLTERPTVMKRAKSVWASGAHVKDLKQRDGRQRSILFNTKSERKSKYFPNNWSYRGSEGDFAAAEARRGIDTHGNCYPWTKDSRNRSRKLQQLARIWGKYGTELCAEVYCSWINLTAAPFLMDAVLDTANLIEAAQRALQEQLNKQQHLRVALRSGSPPSFFQQSKSTMKSIDFSRKNIRTADPQGSSDTHALPEGNSRIESAAPDVSPERRKEGLDPSKTLGGAESASASAAEGQSYLEHSGLATGPLHSVHPPSVSRVHGSLGSPAKGLQGPSQNNVAVEEQPLPLLVNMTGLLLLVHVPNPERRASDAQGEESNSLILDHHLVTDDFGITRRKAFATIAFAASNPSSTTSEEAEDDEHDGSNSLDGSAYNAATNANPLTPLPETQADTDNATGGWRHLCHGESFHVPLDDHGQTRKVVVRLQIAGSEFEIDDLCLDGSQVSVRELPIKLPAHLNNPPMRDARKRQRHELLHASARILVFPHPAVAVLDTPVEDSSTASSSSSVDDRQSVEAPKGPSPSSRKSLSPNRNTDTINVPSAPVSVESLAPEPLVQKEVLDTASHEHSDANSEHSARRAPSSDGRSATETTNVSPCCPLNIQERGGVVHVPLSWILPRAVVAHTLGYLGLDRTREGSFVEPRDSPAKPDPLSATPRPEGTPAVHPADAKPQTSNSLFFWRHKNLTDQTNRGAAVMTVPLTSIKIHGKATATRGPRVASSEEVEAFPNFYNSIMEKWKDDMAVEPLYIIPSSCVTAMLGTEENTPDNKGSNGRDGNTETPAQRLMPPQKSNYRRLTTDNRRRLIALLSNRQSTPAYFEAQGMEAKGYYDLYSLVRSIGAKPLLEHSTLQQIALETSHSIISFDCRPQVLEFFYRQSPSNKVNTDAAGDPISSTLDQSTHINIDNNEGSRVVSNAIAVTVYGQSRDLVSESDPLFFEVGLNAPISLGNRLFEPLRVSVIPSSSATAQRHPAAPTAPDNQERLLPYGRIAAGGDIDVQRAANGFVFELETTACGSEYRHIYESKPLLIDCHAPAPASALDLTVCFVRSRILDSSGNRIQQRSALYRHLSRHQPSEFSVQAEVLGWVQQSAGSSNVGGSDNSSSSCDYAGLTNIKRHMWCTCVRMIRIFAPFWLVNRQPEALAVSYCRRPIQYMASFDWRLLGVPSQGKAYLALGIAPDDEAAHLRLQTDAIGPALAEDIKAARSRRTATAKLSPAFRIDIVGRPSTVSVRMNTSGNAESKGTTATKSRHFGVTVALAPPPFSRSRIISIHSRFILRNCLSCDIWVKETNGDAPPLRLVPGCQCAFHPQALGPRGEALICITKTDPAIIETLTKTDATATTQLSNSHGDGVVKAHSIEKVVWSSQLSVSRSASIQVRLKTPVEPLLCSAGGIDQRSGRGVLGKGGRALSWEHHNIHIAIRSLENAAFAVVFSEPLASEYLLVNNTNHIIAFAQSGIRSKHVWEILDRGSQVDYAWTDPQREKKCLRFSFWDQNQKVVKTCDIARVRLHRPLTLPNSKEKVYFVTDVRGSRRRVTITLDAPSAALKDALGARRVWKNLQHDLFKIRRKRAQHKQKREIKALTLTRPHSQIDVWRPIRAGRKLTVPTYKRQLSATPRERETGADQNALSVPLSQTTVPKDPLRQRKTLRFQKRETLSLARRLRSGTVAGSAESSSGSSVFAEDTGANEGGQAASGSGESQEMEAKDLRRHRMTTLLNRRSIINVPSSRNIRNSFKRTGKGGSYELSQRTPVSSTSSEMNQVDEPSKDASFLEMGFYGGIILQGFGISLVDPTPHELAFFCVSGIRFEVGRLHKASVHDIRFCIKSLQIDNGVQGAQHRTILRHATLEERVELHGESKLVLPGDGSMTSGASEGLLSSVAKPLTAWESLEESQGEKRSLFFRLQLGGQWRDEATLLDYVDVELAPIALHVEADTTSVLLRFLMQLVQNRTFFLMSLQERNIQLVQDAAGNKVNTSGYQQLRAFPQTTVPVAASLKPLYIHELAIRPMLIIFSTRSQRLQRGHDTSGHGNLVAIRQFEVLGDRMTDITNFPMKSRLLVQQCVFTNAEQLVTDLGSSYIQQCIWQLHKLVASIDVIGNPLRLITGVSSSLRLATAHPSDGMSTSS</sequence>
<dbReference type="PANTHER" id="PTHR16166:SF93">
    <property type="entry name" value="INTERMEMBRANE LIPID TRANSFER PROTEIN VPS13"/>
    <property type="match status" value="1"/>
</dbReference>
<accession>U6KDA4</accession>
<feature type="region of interest" description="Disordered" evidence="2">
    <location>
        <begin position="1541"/>
        <end position="1575"/>
    </location>
</feature>
<feature type="compositionally biased region" description="Basic and acidic residues" evidence="2">
    <location>
        <begin position="1543"/>
        <end position="1552"/>
    </location>
</feature>
<dbReference type="PANTHER" id="PTHR16166">
    <property type="entry name" value="VACUOLAR PROTEIN SORTING-ASSOCIATED PROTEIN VPS13"/>
    <property type="match status" value="1"/>
</dbReference>
<feature type="compositionally biased region" description="Polar residues" evidence="2">
    <location>
        <begin position="3090"/>
        <end position="3101"/>
    </location>
</feature>
<feature type="compositionally biased region" description="Low complexity" evidence="2">
    <location>
        <begin position="4190"/>
        <end position="4200"/>
    </location>
</feature>
<dbReference type="GO" id="GO:0006623">
    <property type="term" value="P:protein targeting to vacuole"/>
    <property type="evidence" value="ECO:0007669"/>
    <property type="project" value="TreeGrafter"/>
</dbReference>
<dbReference type="GeneID" id="60403811"/>
<feature type="region of interest" description="Disordered" evidence="2">
    <location>
        <begin position="3143"/>
        <end position="3177"/>
    </location>
</feature>
<feature type="domain" description="Vacuolar protein sorting-associated protein 13 VPS13 adaptor binding" evidence="3">
    <location>
        <begin position="3629"/>
        <end position="3876"/>
    </location>
</feature>
<feature type="compositionally biased region" description="Low complexity" evidence="2">
    <location>
        <begin position="2732"/>
        <end position="2744"/>
    </location>
</feature>
<evidence type="ECO:0000259" key="3">
    <source>
        <dbReference type="Pfam" id="PF25036"/>
    </source>
</evidence>
<feature type="compositionally biased region" description="Basic and acidic residues" evidence="2">
    <location>
        <begin position="3068"/>
        <end position="3083"/>
    </location>
</feature>
<keyword evidence="5" id="KW-1185">Reference proteome</keyword>
<gene>
    <name evidence="4" type="ORF">EMH_0016020</name>
</gene>
<feature type="region of interest" description="Disordered" evidence="2">
    <location>
        <begin position="4133"/>
        <end position="4152"/>
    </location>
</feature>
<feature type="region of interest" description="Disordered" evidence="2">
    <location>
        <begin position="3265"/>
        <end position="3292"/>
    </location>
</feature>
<dbReference type="Proteomes" id="UP000030744">
    <property type="component" value="Unassembled WGS sequence"/>
</dbReference>
<protein>
    <submittedName>
        <fullName evidence="4">Vacuolar protein sorting-associated protein vps13, related</fullName>
    </submittedName>
</protein>
<feature type="compositionally biased region" description="Polar residues" evidence="2">
    <location>
        <begin position="3272"/>
        <end position="3286"/>
    </location>
</feature>
<feature type="region of interest" description="Disordered" evidence="2">
    <location>
        <begin position="3068"/>
        <end position="3106"/>
    </location>
</feature>
<feature type="region of interest" description="Disordered" evidence="2">
    <location>
        <begin position="2106"/>
        <end position="2132"/>
    </location>
</feature>